<evidence type="ECO:0000256" key="1">
    <source>
        <dbReference type="SAM" id="MobiDB-lite"/>
    </source>
</evidence>
<evidence type="ECO:0000313" key="4">
    <source>
        <dbReference type="Proteomes" id="UP000005408"/>
    </source>
</evidence>
<organism evidence="3 4">
    <name type="scientific">Magallana gigas</name>
    <name type="common">Pacific oyster</name>
    <name type="synonym">Crassostrea gigas</name>
    <dbReference type="NCBI Taxonomy" id="29159"/>
    <lineage>
        <taxon>Eukaryota</taxon>
        <taxon>Metazoa</taxon>
        <taxon>Spiralia</taxon>
        <taxon>Lophotrochozoa</taxon>
        <taxon>Mollusca</taxon>
        <taxon>Bivalvia</taxon>
        <taxon>Autobranchia</taxon>
        <taxon>Pteriomorphia</taxon>
        <taxon>Ostreida</taxon>
        <taxon>Ostreoidea</taxon>
        <taxon>Ostreidae</taxon>
        <taxon>Magallana</taxon>
    </lineage>
</organism>
<name>A0A8W8LWK6_MAGGI</name>
<feature type="chain" id="PRO_5036476235" evidence="2">
    <location>
        <begin position="22"/>
        <end position="169"/>
    </location>
</feature>
<evidence type="ECO:0000256" key="2">
    <source>
        <dbReference type="SAM" id="SignalP"/>
    </source>
</evidence>
<sequence length="169" mass="19099">MGDPHFLRICLLGHSFMTCLGRYMDSHPDLYNLNLLEDRDSVCVRARGGLRISRLARDRDLLSFDVSPDICFIQIGENDVLSFSVEVIAEQDKSCTKLQKWSKDIVNHFWYACKTANSMDEFMNRKCQDISGKSQDILTFPGPPGFCKGRDETGHPVVENLDTNSSESG</sequence>
<accession>A0A8W8LWK6</accession>
<protein>
    <submittedName>
        <fullName evidence="3">Uncharacterized protein</fullName>
    </submittedName>
</protein>
<dbReference type="EnsemblMetazoa" id="G30450.1">
    <property type="protein sequence ID" value="G30450.1:cds"/>
    <property type="gene ID" value="G30450"/>
</dbReference>
<dbReference type="AlphaFoldDB" id="A0A8W8LWK6"/>
<evidence type="ECO:0000313" key="3">
    <source>
        <dbReference type="EnsemblMetazoa" id="G30450.1:cds"/>
    </source>
</evidence>
<proteinExistence type="predicted"/>
<reference evidence="3" key="1">
    <citation type="submission" date="2022-08" db="UniProtKB">
        <authorList>
            <consortium name="EnsemblMetazoa"/>
        </authorList>
    </citation>
    <scope>IDENTIFICATION</scope>
    <source>
        <strain evidence="3">05x7-T-G4-1.051#20</strain>
    </source>
</reference>
<keyword evidence="4" id="KW-1185">Reference proteome</keyword>
<dbReference type="Proteomes" id="UP000005408">
    <property type="component" value="Unassembled WGS sequence"/>
</dbReference>
<dbReference type="SUPFAM" id="SSF52266">
    <property type="entry name" value="SGNH hydrolase"/>
    <property type="match status" value="1"/>
</dbReference>
<keyword evidence="2" id="KW-0732">Signal</keyword>
<feature type="region of interest" description="Disordered" evidence="1">
    <location>
        <begin position="149"/>
        <end position="169"/>
    </location>
</feature>
<feature type="signal peptide" evidence="2">
    <location>
        <begin position="1"/>
        <end position="21"/>
    </location>
</feature>